<evidence type="ECO:0000259" key="6">
    <source>
        <dbReference type="PROSITE" id="PS50089"/>
    </source>
</evidence>
<dbReference type="NCBIfam" id="TIGR00231">
    <property type="entry name" value="small_GTP"/>
    <property type="match status" value="1"/>
</dbReference>
<evidence type="ECO:0000256" key="4">
    <source>
        <dbReference type="ARBA" id="ARBA00023134"/>
    </source>
</evidence>
<evidence type="ECO:0000256" key="1">
    <source>
        <dbReference type="ARBA" id="ARBA00022741"/>
    </source>
</evidence>
<dbReference type="AlphaFoldDB" id="A0A8J2J5J6"/>
<accession>A0A8J2J5J6</accession>
<comment type="caution">
    <text evidence="7">The sequence shown here is derived from an EMBL/GenBank/DDBJ whole genome shotgun (WGS) entry which is preliminary data.</text>
</comment>
<dbReference type="OrthoDB" id="8249880at2759"/>
<dbReference type="Proteomes" id="UP000708208">
    <property type="component" value="Unassembled WGS sequence"/>
</dbReference>
<dbReference type="CDD" id="cd00154">
    <property type="entry name" value="Rab"/>
    <property type="match status" value="1"/>
</dbReference>
<keyword evidence="8" id="KW-1185">Reference proteome</keyword>
<dbReference type="Pfam" id="PF13639">
    <property type="entry name" value="zf-RING_2"/>
    <property type="match status" value="1"/>
</dbReference>
<evidence type="ECO:0000313" key="8">
    <source>
        <dbReference type="Proteomes" id="UP000708208"/>
    </source>
</evidence>
<dbReference type="SMART" id="SM00176">
    <property type="entry name" value="RAN"/>
    <property type="match status" value="1"/>
</dbReference>
<dbReference type="PANTHER" id="PTHR47977">
    <property type="entry name" value="RAS-RELATED PROTEIN RAB"/>
    <property type="match status" value="1"/>
</dbReference>
<dbReference type="GO" id="GO:0003924">
    <property type="term" value="F:GTPase activity"/>
    <property type="evidence" value="ECO:0007669"/>
    <property type="project" value="InterPro"/>
</dbReference>
<dbReference type="Pfam" id="PF00071">
    <property type="entry name" value="Ras"/>
    <property type="match status" value="1"/>
</dbReference>
<reference evidence="7" key="1">
    <citation type="submission" date="2021-06" db="EMBL/GenBank/DDBJ databases">
        <authorList>
            <person name="Hodson N. C."/>
            <person name="Mongue J. A."/>
            <person name="Jaron S. K."/>
        </authorList>
    </citation>
    <scope>NUCLEOTIDE SEQUENCE</scope>
</reference>
<evidence type="ECO:0000256" key="3">
    <source>
        <dbReference type="ARBA" id="ARBA00022833"/>
    </source>
</evidence>
<dbReference type="FunFam" id="3.40.50.300:FF:001329">
    <property type="entry name" value="Small GTP-binding protein, putative"/>
    <property type="match status" value="1"/>
</dbReference>
<dbReference type="SMART" id="SM00173">
    <property type="entry name" value="RAS"/>
    <property type="match status" value="1"/>
</dbReference>
<keyword evidence="2 5" id="KW-0479">Metal-binding</keyword>
<dbReference type="InterPro" id="IPR001841">
    <property type="entry name" value="Znf_RING"/>
</dbReference>
<keyword evidence="4" id="KW-0342">GTP-binding</keyword>
<gene>
    <name evidence="7" type="ORF">AFUS01_LOCUS4417</name>
</gene>
<dbReference type="SMART" id="SM00174">
    <property type="entry name" value="RHO"/>
    <property type="match status" value="1"/>
</dbReference>
<evidence type="ECO:0000256" key="5">
    <source>
        <dbReference type="PROSITE-ProRule" id="PRU00175"/>
    </source>
</evidence>
<dbReference type="InterPro" id="IPR050227">
    <property type="entry name" value="Rab"/>
</dbReference>
<name>A0A8J2J5J6_9HEXA</name>
<dbReference type="InterPro" id="IPR005225">
    <property type="entry name" value="Small_GTP-bd"/>
</dbReference>
<evidence type="ECO:0000313" key="7">
    <source>
        <dbReference type="EMBL" id="CAG7702452.1"/>
    </source>
</evidence>
<feature type="domain" description="RING-type" evidence="6">
    <location>
        <begin position="6"/>
        <end position="50"/>
    </location>
</feature>
<dbReference type="SMART" id="SM00175">
    <property type="entry name" value="RAB"/>
    <property type="match status" value="1"/>
</dbReference>
<dbReference type="InterPro" id="IPR001806">
    <property type="entry name" value="Small_GTPase"/>
</dbReference>
<evidence type="ECO:0000256" key="2">
    <source>
        <dbReference type="ARBA" id="ARBA00022771"/>
    </source>
</evidence>
<organism evidence="7 8">
    <name type="scientific">Allacma fusca</name>
    <dbReference type="NCBI Taxonomy" id="39272"/>
    <lineage>
        <taxon>Eukaryota</taxon>
        <taxon>Metazoa</taxon>
        <taxon>Ecdysozoa</taxon>
        <taxon>Arthropoda</taxon>
        <taxon>Hexapoda</taxon>
        <taxon>Collembola</taxon>
        <taxon>Symphypleona</taxon>
        <taxon>Sminthuridae</taxon>
        <taxon>Allacma</taxon>
    </lineage>
</organism>
<dbReference type="EMBL" id="CAJVCH010027517">
    <property type="protein sequence ID" value="CAG7702452.1"/>
    <property type="molecule type" value="Genomic_DNA"/>
</dbReference>
<keyword evidence="1" id="KW-0547">Nucleotide-binding</keyword>
<keyword evidence="2 5" id="KW-0863">Zinc-finger</keyword>
<keyword evidence="3" id="KW-0862">Zinc</keyword>
<dbReference type="SMART" id="SM00184">
    <property type="entry name" value="RING"/>
    <property type="match status" value="1"/>
</dbReference>
<dbReference type="PROSITE" id="PS51419">
    <property type="entry name" value="RAB"/>
    <property type="match status" value="1"/>
</dbReference>
<proteinExistence type="predicted"/>
<dbReference type="GO" id="GO:0005525">
    <property type="term" value="F:GTP binding"/>
    <property type="evidence" value="ECO:0007669"/>
    <property type="project" value="UniProtKB-KW"/>
</dbReference>
<dbReference type="PROSITE" id="PS51421">
    <property type="entry name" value="RAS"/>
    <property type="match status" value="1"/>
</dbReference>
<sequence length="338" mass="38420">MDDIVCPLCIHFHPEVAGDHFVVAPCGHFYHNECIQKYLIRGKQRCPTCDSSMLTRKLTKLYGIDPNRKLSFSNPPIVTPTPAITKQPSHKETQSYIFKIALLGSSGVGKSCLLKRFAEDTFVPNINATRGVDLVRKNVQMGDVTVQLIIWDTIGQEIFNSITSTCVRDVQGILFVYDVSKVQTLKDLQYWINFAEDYGPKDTVKVLVGNQIDLKENRKISFQEGKAVADKNNFPFFETSAKLSDNVEATFRALTAKILENEWIMSAVQNRMSDVSTIRLRANDRFPPVSCCEERCSKAQDKFQRMVAVKVTFLRSLDRCGLAETQNRNKTLRKYFQI</sequence>
<dbReference type="GO" id="GO:0008270">
    <property type="term" value="F:zinc ion binding"/>
    <property type="evidence" value="ECO:0007669"/>
    <property type="project" value="UniProtKB-KW"/>
</dbReference>
<dbReference type="PROSITE" id="PS50089">
    <property type="entry name" value="ZF_RING_2"/>
    <property type="match status" value="1"/>
</dbReference>
<protein>
    <recommendedName>
        <fullName evidence="6">RING-type domain-containing protein</fullName>
    </recommendedName>
</protein>